<evidence type="ECO:0000259" key="11">
    <source>
        <dbReference type="PROSITE" id="PS01124"/>
    </source>
</evidence>
<feature type="signal peptide" evidence="10">
    <location>
        <begin position="1"/>
        <end position="23"/>
    </location>
</feature>
<dbReference type="InterPro" id="IPR018062">
    <property type="entry name" value="HTH_AraC-typ_CS"/>
</dbReference>
<evidence type="ECO:0000256" key="8">
    <source>
        <dbReference type="ARBA" id="ARBA00023163"/>
    </source>
</evidence>
<reference evidence="14 15" key="1">
    <citation type="submission" date="2018-01" db="EMBL/GenBank/DDBJ databases">
        <title>Complete genome sequence of Flavivirga eckloniae ECD14 isolated from seaweed Ecklonia cava.</title>
        <authorList>
            <person name="Lee J.H."/>
            <person name="Baik K.S."/>
            <person name="Seong C.N."/>
        </authorList>
    </citation>
    <scope>NUCLEOTIDE SEQUENCE [LARGE SCALE GENOMIC DNA]</scope>
    <source>
        <strain evidence="14 15">ECD14</strain>
    </source>
</reference>
<organism evidence="14 15">
    <name type="scientific">Flavivirga eckloniae</name>
    <dbReference type="NCBI Taxonomy" id="1803846"/>
    <lineage>
        <taxon>Bacteria</taxon>
        <taxon>Pseudomonadati</taxon>
        <taxon>Bacteroidota</taxon>
        <taxon>Flavobacteriia</taxon>
        <taxon>Flavobacteriales</taxon>
        <taxon>Flavobacteriaceae</taxon>
        <taxon>Flavivirga</taxon>
    </lineage>
</organism>
<dbReference type="PROSITE" id="PS50110">
    <property type="entry name" value="RESPONSE_REGULATORY"/>
    <property type="match status" value="1"/>
</dbReference>
<keyword evidence="7" id="KW-0238">DNA-binding</keyword>
<dbReference type="Gene3D" id="2.60.40.10">
    <property type="entry name" value="Immunoglobulins"/>
    <property type="match status" value="1"/>
</dbReference>
<dbReference type="InterPro" id="IPR011006">
    <property type="entry name" value="CheY-like_superfamily"/>
</dbReference>
<dbReference type="FunFam" id="3.30.565.10:FF:000006">
    <property type="entry name" value="Sensor histidine kinase WalK"/>
    <property type="match status" value="1"/>
</dbReference>
<dbReference type="GO" id="GO:0003700">
    <property type="term" value="F:DNA-binding transcription factor activity"/>
    <property type="evidence" value="ECO:0007669"/>
    <property type="project" value="InterPro"/>
</dbReference>
<dbReference type="KEGG" id="fek:C1H87_03910"/>
<dbReference type="PROSITE" id="PS50109">
    <property type="entry name" value="HIS_KIN"/>
    <property type="match status" value="1"/>
</dbReference>
<dbReference type="InterPro" id="IPR013783">
    <property type="entry name" value="Ig-like_fold"/>
</dbReference>
<sequence length="1381" mass="156747">MSLKKRFYSIIMILILFCSNIWAQKTDQDFNFVNIKEGISKVGIYSITQDNYGFIWIGTNGSGLYKFDGIDYTSYKFKHEDSTSISSNLIFSSYLGKNNDLWVGTEEGLNLYDRDLDRFKKIELNEANISVLSINEDNNGNLYIGSGFGLFKFNLKTRKAVKIPNKDAVTPGINSIQINDDGVVFLGTSIGLRQIDTISNQIVKPKTVQGISDADFDAPIQYMLIDTENNIWAGTYGNGVYKYKLQNKDIVGFSQFPISSKRILSLVELPDNSFLAGSENDGLFHMNSDGSLIKTYLHNKTDENSIRSNSIWSLFMDSNERIWMGYYNNGIAISDKLFDKFNNIESLSSNSNSLQTGSVTGIVKDDKYKLWISMDGGGIDVFDVKTSKMDHINLSNNKLYSGLTSDYIQTIFIDSRQNIWAGSWDNGIYILKKGEKTFTNINVKNSNGKLLSNAILSIDEDNDGIIWIGAFYNGLYSFNLATNELKNYNSKQFVDHGITTSDVRKVLVDSDETIWLGTTAGLFKIDKVSGDELSITPFSKRMSEAYNNLKSSNHILSLYQSSNNYIWIGTRGAGLCRYDKKKDVFKWYNKFSGLNEENIAGIIEDQDGHIWVSGNSGISKLNIATNAVTNYTTNDGLLSDDFNFNATLKDDDGILYFGNYKGIDYFNPKDLIVNSSVPSLYLTGLKIFNKEVVPNKEDSPLFKVISETNSLEFNHKESVFTIEYTGINYTRPEKNQYAYYLEGLEESWNYVGNKRSATYTNLDYGDYTFKLKAANNDGIWNETPLTLKITILPPWWKTKIAVVCYIVLFFLALFLLNILTQARVKEKEMIRNERIQRVQEDKLSEKKIQFFTNISHEFRTPLTLIINPLQDVLKDATLNLPFSVKERLNIVYKNTERLYRLINELMDFRKLELNKVNIKVEKFNLVDFSKEMVSYFKEEAYNRNICLTIDADVPNLPVWADESMLEKIIFNLLSNAFKVTPDGGAISIEILSTEEPIRLPLVDEVNLSKAIEIRISDTGPGLEKDQLDKIFQRFYQVDRINKTYYGGTGIGLEVVQNFVSLHKGEIEVESSLGQGTSFRVLLPEGKKHFNDKEFLSASVVKPSGQKKFVLNIDEDDTVSKDEQEAISKSKTLLIVEDSAELRNYLKRELKNSYKILVANNGVEGLRLAEKASPDIIITDVIMPEMNGFEFCNAIKSDIKTSHIPLLMLTAKTRIEDRIEGVGFGADAYMVKPFDMRLLKLRLVQLIKSRQSIFDKYFGDVSGKEESESASSIAIDKEFIQKVLKYVNDNMSDTELSVELLASQVSLSRSRLYRKIKGLTGQTVTEFIRKVRLQRAKQILEKGNSNISEVCYKVGFSSPSYFTKCFKAHFGILPTDVEVKES</sequence>
<dbReference type="Pfam" id="PF07494">
    <property type="entry name" value="Reg_prop"/>
    <property type="match status" value="2"/>
</dbReference>
<dbReference type="SUPFAM" id="SSF46689">
    <property type="entry name" value="Homeodomain-like"/>
    <property type="match status" value="1"/>
</dbReference>
<dbReference type="Gene3D" id="1.10.287.130">
    <property type="match status" value="1"/>
</dbReference>
<evidence type="ECO:0000256" key="4">
    <source>
        <dbReference type="ARBA" id="ARBA00022679"/>
    </source>
</evidence>
<dbReference type="Gene3D" id="2.130.10.10">
    <property type="entry name" value="YVTN repeat-like/Quinoprotein amine dehydrogenase"/>
    <property type="match status" value="2"/>
</dbReference>
<evidence type="ECO:0000259" key="12">
    <source>
        <dbReference type="PROSITE" id="PS50109"/>
    </source>
</evidence>
<dbReference type="Gene3D" id="3.40.50.2300">
    <property type="match status" value="1"/>
</dbReference>
<dbReference type="InterPro" id="IPR036890">
    <property type="entry name" value="HATPase_C_sf"/>
</dbReference>
<protein>
    <recommendedName>
        <fullName evidence="2">histidine kinase</fullName>
        <ecNumber evidence="2">2.7.13.3</ecNumber>
    </recommendedName>
</protein>
<evidence type="ECO:0000256" key="2">
    <source>
        <dbReference type="ARBA" id="ARBA00012438"/>
    </source>
</evidence>
<dbReference type="InterPro" id="IPR015943">
    <property type="entry name" value="WD40/YVTN_repeat-like_dom_sf"/>
</dbReference>
<dbReference type="FunFam" id="1.10.287.130:FF:000045">
    <property type="entry name" value="Two-component system sensor histidine kinase/response regulator"/>
    <property type="match status" value="1"/>
</dbReference>
<dbReference type="GO" id="GO:0000155">
    <property type="term" value="F:phosphorelay sensor kinase activity"/>
    <property type="evidence" value="ECO:0007669"/>
    <property type="project" value="InterPro"/>
</dbReference>
<dbReference type="Pfam" id="PF07495">
    <property type="entry name" value="Y_Y_Y"/>
    <property type="match status" value="1"/>
</dbReference>
<evidence type="ECO:0000259" key="13">
    <source>
        <dbReference type="PROSITE" id="PS50110"/>
    </source>
</evidence>
<keyword evidence="15" id="KW-1185">Reference proteome</keyword>
<evidence type="ECO:0000256" key="6">
    <source>
        <dbReference type="ARBA" id="ARBA00023015"/>
    </source>
</evidence>
<evidence type="ECO:0000313" key="15">
    <source>
        <dbReference type="Proteomes" id="UP000235826"/>
    </source>
</evidence>
<evidence type="ECO:0000256" key="10">
    <source>
        <dbReference type="SAM" id="SignalP"/>
    </source>
</evidence>
<dbReference type="Pfam" id="PF00512">
    <property type="entry name" value="HisKA"/>
    <property type="match status" value="1"/>
</dbReference>
<dbReference type="SMART" id="SM00388">
    <property type="entry name" value="HisKA"/>
    <property type="match status" value="1"/>
</dbReference>
<dbReference type="PRINTS" id="PR00344">
    <property type="entry name" value="BCTRLSENSOR"/>
</dbReference>
<evidence type="ECO:0000256" key="5">
    <source>
        <dbReference type="ARBA" id="ARBA00022777"/>
    </source>
</evidence>
<dbReference type="SMART" id="SM00387">
    <property type="entry name" value="HATPase_c"/>
    <property type="match status" value="1"/>
</dbReference>
<feature type="domain" description="Histidine kinase" evidence="12">
    <location>
        <begin position="853"/>
        <end position="1086"/>
    </location>
</feature>
<dbReference type="InterPro" id="IPR001789">
    <property type="entry name" value="Sig_transdc_resp-reg_receiver"/>
</dbReference>
<dbReference type="CDD" id="cd17574">
    <property type="entry name" value="REC_OmpR"/>
    <property type="match status" value="1"/>
</dbReference>
<dbReference type="PROSITE" id="PS01124">
    <property type="entry name" value="HTH_ARAC_FAMILY_2"/>
    <property type="match status" value="1"/>
</dbReference>
<evidence type="ECO:0000256" key="3">
    <source>
        <dbReference type="ARBA" id="ARBA00022553"/>
    </source>
</evidence>
<dbReference type="InterPro" id="IPR036097">
    <property type="entry name" value="HisK_dim/P_sf"/>
</dbReference>
<dbReference type="RefSeq" id="WP_102754561.1">
    <property type="nucleotide sequence ID" value="NZ_CP025791.1"/>
</dbReference>
<dbReference type="EC" id="2.7.13.3" evidence="2"/>
<dbReference type="SUPFAM" id="SSF63829">
    <property type="entry name" value="Calcium-dependent phosphotriesterase"/>
    <property type="match status" value="1"/>
</dbReference>
<dbReference type="SMART" id="SM00448">
    <property type="entry name" value="REC"/>
    <property type="match status" value="1"/>
</dbReference>
<evidence type="ECO:0000313" key="14">
    <source>
        <dbReference type="EMBL" id="AUP77902.1"/>
    </source>
</evidence>
<dbReference type="Gene3D" id="1.10.10.60">
    <property type="entry name" value="Homeodomain-like"/>
    <property type="match status" value="2"/>
</dbReference>
<dbReference type="FunFam" id="2.60.40.10:FF:000791">
    <property type="entry name" value="Two-component system sensor histidine kinase/response regulator"/>
    <property type="match status" value="1"/>
</dbReference>
<dbReference type="InterPro" id="IPR011123">
    <property type="entry name" value="Y_Y_Y"/>
</dbReference>
<feature type="domain" description="Response regulatory" evidence="13">
    <location>
        <begin position="1131"/>
        <end position="1246"/>
    </location>
</feature>
<dbReference type="Pfam" id="PF02518">
    <property type="entry name" value="HATPase_c"/>
    <property type="match status" value="1"/>
</dbReference>
<dbReference type="InterPro" id="IPR005467">
    <property type="entry name" value="His_kinase_dom"/>
</dbReference>
<dbReference type="OrthoDB" id="358279at2"/>
<dbReference type="PANTHER" id="PTHR43547">
    <property type="entry name" value="TWO-COMPONENT HISTIDINE KINASE"/>
    <property type="match status" value="1"/>
</dbReference>
<dbReference type="Gene3D" id="3.30.565.10">
    <property type="entry name" value="Histidine kinase-like ATPase, C-terminal domain"/>
    <property type="match status" value="1"/>
</dbReference>
<accession>A0A2K9PLH2</accession>
<dbReference type="InterPro" id="IPR009057">
    <property type="entry name" value="Homeodomain-like_sf"/>
</dbReference>
<dbReference type="SUPFAM" id="SSF47384">
    <property type="entry name" value="Homodimeric domain of signal transducing histidine kinase"/>
    <property type="match status" value="1"/>
</dbReference>
<keyword evidence="8" id="KW-0804">Transcription</keyword>
<feature type="modified residue" description="4-aspartylphosphate" evidence="9">
    <location>
        <position position="1179"/>
    </location>
</feature>
<proteinExistence type="predicted"/>
<dbReference type="EMBL" id="CP025791">
    <property type="protein sequence ID" value="AUP77902.1"/>
    <property type="molecule type" value="Genomic_DNA"/>
</dbReference>
<dbReference type="InterPro" id="IPR004358">
    <property type="entry name" value="Sig_transdc_His_kin-like_C"/>
</dbReference>
<keyword evidence="5 14" id="KW-0418">Kinase</keyword>
<dbReference type="Proteomes" id="UP000235826">
    <property type="component" value="Chromosome"/>
</dbReference>
<evidence type="ECO:0000256" key="7">
    <source>
        <dbReference type="ARBA" id="ARBA00023125"/>
    </source>
</evidence>
<dbReference type="Pfam" id="PF00072">
    <property type="entry name" value="Response_reg"/>
    <property type="match status" value="1"/>
</dbReference>
<dbReference type="Pfam" id="PF12833">
    <property type="entry name" value="HTH_18"/>
    <property type="match status" value="1"/>
</dbReference>
<keyword evidence="6" id="KW-0805">Transcription regulation</keyword>
<dbReference type="SUPFAM" id="SSF55874">
    <property type="entry name" value="ATPase domain of HSP90 chaperone/DNA topoisomerase II/histidine kinase"/>
    <property type="match status" value="1"/>
</dbReference>
<dbReference type="SUPFAM" id="SSF52172">
    <property type="entry name" value="CheY-like"/>
    <property type="match status" value="1"/>
</dbReference>
<dbReference type="SUPFAM" id="SSF101898">
    <property type="entry name" value="NHL repeat"/>
    <property type="match status" value="2"/>
</dbReference>
<feature type="chain" id="PRO_5018164849" description="histidine kinase" evidence="10">
    <location>
        <begin position="24"/>
        <end position="1381"/>
    </location>
</feature>
<dbReference type="PANTHER" id="PTHR43547:SF2">
    <property type="entry name" value="HYBRID SIGNAL TRANSDUCTION HISTIDINE KINASE C"/>
    <property type="match status" value="1"/>
</dbReference>
<keyword evidence="10" id="KW-0732">Signal</keyword>
<dbReference type="GO" id="GO:0043565">
    <property type="term" value="F:sequence-specific DNA binding"/>
    <property type="evidence" value="ECO:0007669"/>
    <property type="project" value="InterPro"/>
</dbReference>
<comment type="catalytic activity">
    <reaction evidence="1">
        <text>ATP + protein L-histidine = ADP + protein N-phospho-L-histidine.</text>
        <dbReference type="EC" id="2.7.13.3"/>
    </reaction>
</comment>
<dbReference type="InterPro" id="IPR003661">
    <property type="entry name" value="HisK_dim/P_dom"/>
</dbReference>
<dbReference type="InterPro" id="IPR011110">
    <property type="entry name" value="Reg_prop"/>
</dbReference>
<dbReference type="SMART" id="SM00342">
    <property type="entry name" value="HTH_ARAC"/>
    <property type="match status" value="1"/>
</dbReference>
<dbReference type="InterPro" id="IPR003594">
    <property type="entry name" value="HATPase_dom"/>
</dbReference>
<evidence type="ECO:0000256" key="1">
    <source>
        <dbReference type="ARBA" id="ARBA00000085"/>
    </source>
</evidence>
<name>A0A2K9PLH2_9FLAO</name>
<dbReference type="InterPro" id="IPR018060">
    <property type="entry name" value="HTH_AraC"/>
</dbReference>
<gene>
    <name evidence="14" type="ORF">C1H87_03910</name>
</gene>
<feature type="domain" description="HTH araC/xylS-type" evidence="11">
    <location>
        <begin position="1280"/>
        <end position="1379"/>
    </location>
</feature>
<evidence type="ECO:0000256" key="9">
    <source>
        <dbReference type="PROSITE-ProRule" id="PRU00169"/>
    </source>
</evidence>
<dbReference type="CDD" id="cd00082">
    <property type="entry name" value="HisKA"/>
    <property type="match status" value="1"/>
</dbReference>
<dbReference type="PROSITE" id="PS00041">
    <property type="entry name" value="HTH_ARAC_FAMILY_1"/>
    <property type="match status" value="1"/>
</dbReference>
<keyword evidence="3 9" id="KW-0597">Phosphoprotein</keyword>
<keyword evidence="4" id="KW-0808">Transferase</keyword>